<gene>
    <name evidence="2" type="ORF">DFR56_110104</name>
</gene>
<sequence>MQETWAYLDSGYHDAATNMAIDEALLQFHSEKKIKPTIRFYGWERPSLTVGHFQNVQKTINFSGVEKHSCDFVRRLTGGSAVLHDDELTYSIIVNEDHPKIPHSINKAYYVLSQGLLEGYRNLGIEADFAIPERELLRERSAVCFEKPAIYEMIVDGKKISGNAQTRKNGVLLQHGSIPMSFDAKMLFDLFNFSSEKIRERQRAAFEKKAISINKITEKKHTYQMVKEAFLTGFQSCLQIELEPLVLTEEQWKYITHLTETKYRTKEWNLRLKKARSV</sequence>
<feature type="domain" description="BPL/LPL catalytic" evidence="1">
    <location>
        <begin position="32"/>
        <end position="242"/>
    </location>
</feature>
<protein>
    <submittedName>
        <fullName evidence="2">Lipoate-protein ligase A</fullName>
    </submittedName>
</protein>
<dbReference type="GO" id="GO:0016740">
    <property type="term" value="F:transferase activity"/>
    <property type="evidence" value="ECO:0007669"/>
    <property type="project" value="UniProtKB-ARBA"/>
</dbReference>
<evidence type="ECO:0000259" key="1">
    <source>
        <dbReference type="PROSITE" id="PS51733"/>
    </source>
</evidence>
<name>A0A2V3VXD9_9BACI</name>
<keyword evidence="3" id="KW-1185">Reference proteome</keyword>
<dbReference type="SUPFAM" id="SSF55681">
    <property type="entry name" value="Class II aaRS and biotin synthetases"/>
    <property type="match status" value="1"/>
</dbReference>
<evidence type="ECO:0000313" key="3">
    <source>
        <dbReference type="Proteomes" id="UP000247978"/>
    </source>
</evidence>
<dbReference type="Pfam" id="PF21948">
    <property type="entry name" value="LplA-B_cat"/>
    <property type="match status" value="1"/>
</dbReference>
<dbReference type="PANTHER" id="PTHR43679">
    <property type="entry name" value="OCTANOYLTRANSFERASE LIPM-RELATED"/>
    <property type="match status" value="1"/>
</dbReference>
<dbReference type="EMBL" id="QJJQ01000010">
    <property type="protein sequence ID" value="PXW85604.1"/>
    <property type="molecule type" value="Genomic_DNA"/>
</dbReference>
<dbReference type="PANTHER" id="PTHR43679:SF2">
    <property type="entry name" value="OCTANOYL-[GCVH]:PROTEIN N-OCTANOYLTRANSFERASE"/>
    <property type="match status" value="1"/>
</dbReference>
<comment type="caution">
    <text evidence="2">The sequence shown here is derived from an EMBL/GenBank/DDBJ whole genome shotgun (WGS) entry which is preliminary data.</text>
</comment>
<dbReference type="AlphaFoldDB" id="A0A2V3VXD9"/>
<dbReference type="Proteomes" id="UP000247978">
    <property type="component" value="Unassembled WGS sequence"/>
</dbReference>
<proteinExistence type="predicted"/>
<organism evidence="2 3">
    <name type="scientific">Pseudogracilibacillus auburnensis</name>
    <dbReference type="NCBI Taxonomy" id="1494959"/>
    <lineage>
        <taxon>Bacteria</taxon>
        <taxon>Bacillati</taxon>
        <taxon>Bacillota</taxon>
        <taxon>Bacilli</taxon>
        <taxon>Bacillales</taxon>
        <taxon>Bacillaceae</taxon>
        <taxon>Pseudogracilibacillus</taxon>
    </lineage>
</organism>
<dbReference type="InterPro" id="IPR045864">
    <property type="entry name" value="aa-tRNA-synth_II/BPL/LPL"/>
</dbReference>
<dbReference type="RefSeq" id="WP_377723945.1">
    <property type="nucleotide sequence ID" value="NZ_JBHUHB010000001.1"/>
</dbReference>
<evidence type="ECO:0000313" key="2">
    <source>
        <dbReference type="EMBL" id="PXW85604.1"/>
    </source>
</evidence>
<dbReference type="InterPro" id="IPR004143">
    <property type="entry name" value="BPL_LPL_catalytic"/>
</dbReference>
<dbReference type="GO" id="GO:0016874">
    <property type="term" value="F:ligase activity"/>
    <property type="evidence" value="ECO:0007669"/>
    <property type="project" value="UniProtKB-KW"/>
</dbReference>
<keyword evidence="2" id="KW-0436">Ligase</keyword>
<dbReference type="GO" id="GO:0009249">
    <property type="term" value="P:protein lipoylation"/>
    <property type="evidence" value="ECO:0007669"/>
    <property type="project" value="UniProtKB-ARBA"/>
</dbReference>
<dbReference type="InterPro" id="IPR050664">
    <property type="entry name" value="Octanoyltrans_LipM/LipL"/>
</dbReference>
<dbReference type="PROSITE" id="PS51733">
    <property type="entry name" value="BPL_LPL_CATALYTIC"/>
    <property type="match status" value="1"/>
</dbReference>
<dbReference type="CDD" id="cd16443">
    <property type="entry name" value="LplA"/>
    <property type="match status" value="1"/>
</dbReference>
<accession>A0A2V3VXD9</accession>
<dbReference type="GO" id="GO:0140096">
    <property type="term" value="F:catalytic activity, acting on a protein"/>
    <property type="evidence" value="ECO:0007669"/>
    <property type="project" value="UniProtKB-ARBA"/>
</dbReference>
<reference evidence="2 3" key="1">
    <citation type="submission" date="2018-05" db="EMBL/GenBank/DDBJ databases">
        <title>Genomic Encyclopedia of Type Strains, Phase IV (KMG-IV): sequencing the most valuable type-strain genomes for metagenomic binning, comparative biology and taxonomic classification.</title>
        <authorList>
            <person name="Goeker M."/>
        </authorList>
    </citation>
    <scope>NUCLEOTIDE SEQUENCE [LARGE SCALE GENOMIC DNA]</scope>
    <source>
        <strain evidence="2 3">DSM 28556</strain>
    </source>
</reference>
<dbReference type="Gene3D" id="3.30.930.10">
    <property type="entry name" value="Bira Bifunctional Protein, Domain 2"/>
    <property type="match status" value="1"/>
</dbReference>